<protein>
    <recommendedName>
        <fullName evidence="2">Glucodextranase N-terminal domain-containing protein</fullName>
    </recommendedName>
</protein>
<evidence type="ECO:0000313" key="4">
    <source>
        <dbReference type="Proteomes" id="UP001519654"/>
    </source>
</evidence>
<dbReference type="InterPro" id="IPR015220">
    <property type="entry name" value="Glucodextranase_N"/>
</dbReference>
<dbReference type="EMBL" id="JAHKKG010000011">
    <property type="protein sequence ID" value="MBU2668438.1"/>
    <property type="molecule type" value="Genomic_DNA"/>
</dbReference>
<feature type="domain" description="Glucodextranase N-terminal" evidence="2">
    <location>
        <begin position="5"/>
        <end position="93"/>
    </location>
</feature>
<feature type="compositionally biased region" description="Basic and acidic residues" evidence="1">
    <location>
        <begin position="1"/>
        <end position="17"/>
    </location>
</feature>
<evidence type="ECO:0000313" key="3">
    <source>
        <dbReference type="EMBL" id="MBU2668438.1"/>
    </source>
</evidence>
<dbReference type="Pfam" id="PF09137">
    <property type="entry name" value="Glucodextran_N"/>
    <property type="match status" value="1"/>
</dbReference>
<dbReference type="InterPro" id="IPR011013">
    <property type="entry name" value="Gal_mutarotase_sf_dom"/>
</dbReference>
<keyword evidence="4" id="KW-1185">Reference proteome</keyword>
<comment type="caution">
    <text evidence="3">The sequence shown here is derived from an EMBL/GenBank/DDBJ whole genome shotgun (WGS) entry which is preliminary data.</text>
</comment>
<proteinExistence type="predicted"/>
<dbReference type="Gene3D" id="2.70.98.10">
    <property type="match status" value="1"/>
</dbReference>
<dbReference type="InterPro" id="IPR014718">
    <property type="entry name" value="GH-type_carb-bd"/>
</dbReference>
<accession>A0ABS5YYI1</accession>
<dbReference type="SUPFAM" id="SSF74650">
    <property type="entry name" value="Galactose mutarotase-like"/>
    <property type="match status" value="1"/>
</dbReference>
<feature type="region of interest" description="Disordered" evidence="1">
    <location>
        <begin position="93"/>
        <end position="121"/>
    </location>
</feature>
<dbReference type="Proteomes" id="UP001519654">
    <property type="component" value="Unassembled WGS sequence"/>
</dbReference>
<evidence type="ECO:0000259" key="2">
    <source>
        <dbReference type="Pfam" id="PF09137"/>
    </source>
</evidence>
<evidence type="ECO:0000256" key="1">
    <source>
        <dbReference type="SAM" id="MobiDB-lite"/>
    </source>
</evidence>
<reference evidence="3 4" key="1">
    <citation type="submission" date="2021-06" db="EMBL/GenBank/DDBJ databases">
        <title>Actinoplanes lichenicola sp. nov., and Actinoplanes ovalisporus sp. nov., isolated from lichen in Thailand.</title>
        <authorList>
            <person name="Saeng-In P."/>
            <person name="Kanchanasin P."/>
            <person name="Yuki M."/>
            <person name="Kudo T."/>
            <person name="Ohkuma M."/>
            <person name="Phongsopitanun W."/>
            <person name="Tanasupawat S."/>
        </authorList>
    </citation>
    <scope>NUCLEOTIDE SEQUENCE [LARGE SCALE GENOMIC DNA]</scope>
    <source>
        <strain evidence="3 4">NBRC 110975</strain>
    </source>
</reference>
<organism evidence="3 4">
    <name type="scientific">Paractinoplanes bogorensis</name>
    <dbReference type="NCBI Taxonomy" id="1610840"/>
    <lineage>
        <taxon>Bacteria</taxon>
        <taxon>Bacillati</taxon>
        <taxon>Actinomycetota</taxon>
        <taxon>Actinomycetes</taxon>
        <taxon>Micromonosporales</taxon>
        <taxon>Micromonosporaceae</taxon>
        <taxon>Paractinoplanes</taxon>
    </lineage>
</organism>
<name>A0ABS5YYI1_9ACTN</name>
<gene>
    <name evidence="3" type="ORF">KOI35_33490</name>
</gene>
<sequence length="121" mass="12538">MTSEASRVRTEQPDGLRFRQTFDGSGRRLRADYVTDPARSSVPVDLDFRAGRGHGLYAVFDPSLGNSRNGDSGRTVTGGLVASDGALAGDFRAASSGSATGRPTCGTGGWTGTTGRPDRAA</sequence>
<dbReference type="RefSeq" id="WP_215792695.1">
    <property type="nucleotide sequence ID" value="NZ_JAHKKG010000011.1"/>
</dbReference>
<feature type="region of interest" description="Disordered" evidence="1">
    <location>
        <begin position="1"/>
        <end position="20"/>
    </location>
</feature>